<sequence length="170" mass="18946">MSDLKIELVPLEPAHLLALMESEAAYEKVTGLRVAAGLQDFFEQVPSSYLEDVKSASGPDVWRFGFVVMIPAENYWAGCASYKGPPDAHGMVEIAYAIAPSWEGHGLATQAAAFLTEQAFRDARVKIIRAHTLPEKNASGRVLEKCGFTFVGEAMEPEDRLVWRWEYPRR</sequence>
<dbReference type="Proteomes" id="UP000253426">
    <property type="component" value="Unassembled WGS sequence"/>
</dbReference>
<evidence type="ECO:0000259" key="1">
    <source>
        <dbReference type="PROSITE" id="PS51186"/>
    </source>
</evidence>
<dbReference type="PANTHER" id="PTHR43792:SF13">
    <property type="entry name" value="ACETYLTRANSFERASE"/>
    <property type="match status" value="1"/>
</dbReference>
<dbReference type="InterPro" id="IPR000182">
    <property type="entry name" value="GNAT_dom"/>
</dbReference>
<protein>
    <submittedName>
        <fullName evidence="2">Acetyltransferase (GNAT) family protein</fullName>
    </submittedName>
</protein>
<dbReference type="InterPro" id="IPR051531">
    <property type="entry name" value="N-acetyltransferase"/>
</dbReference>
<keyword evidence="3" id="KW-1185">Reference proteome</keyword>
<dbReference type="GO" id="GO:0016747">
    <property type="term" value="F:acyltransferase activity, transferring groups other than amino-acyl groups"/>
    <property type="evidence" value="ECO:0007669"/>
    <property type="project" value="InterPro"/>
</dbReference>
<gene>
    <name evidence="2" type="ORF">DES53_10985</name>
</gene>
<reference evidence="2 3" key="1">
    <citation type="submission" date="2018-06" db="EMBL/GenBank/DDBJ databases">
        <title>Genomic Encyclopedia of Type Strains, Phase IV (KMG-IV): sequencing the most valuable type-strain genomes for metagenomic binning, comparative biology and taxonomic classification.</title>
        <authorList>
            <person name="Goeker M."/>
        </authorList>
    </citation>
    <scope>NUCLEOTIDE SEQUENCE [LARGE SCALE GENOMIC DNA]</scope>
    <source>
        <strain evidence="2 3">DSM 25532</strain>
    </source>
</reference>
<proteinExistence type="predicted"/>
<accession>A0A366HEC2</accession>
<evidence type="ECO:0000313" key="2">
    <source>
        <dbReference type="EMBL" id="RBP39658.1"/>
    </source>
</evidence>
<dbReference type="SUPFAM" id="SSF55729">
    <property type="entry name" value="Acyl-CoA N-acyltransferases (Nat)"/>
    <property type="match status" value="1"/>
</dbReference>
<dbReference type="InterPro" id="IPR016181">
    <property type="entry name" value="Acyl_CoA_acyltransferase"/>
</dbReference>
<dbReference type="OrthoDB" id="9785602at2"/>
<feature type="domain" description="N-acetyltransferase" evidence="1">
    <location>
        <begin position="6"/>
        <end position="170"/>
    </location>
</feature>
<name>A0A366HEC2_9BACT</name>
<evidence type="ECO:0000313" key="3">
    <source>
        <dbReference type="Proteomes" id="UP000253426"/>
    </source>
</evidence>
<dbReference type="Gene3D" id="3.40.630.30">
    <property type="match status" value="1"/>
</dbReference>
<comment type="caution">
    <text evidence="2">The sequence shown here is derived from an EMBL/GenBank/DDBJ whole genome shotgun (WGS) entry which is preliminary data.</text>
</comment>
<keyword evidence="2" id="KW-0808">Transferase</keyword>
<dbReference type="PROSITE" id="PS51186">
    <property type="entry name" value="GNAT"/>
    <property type="match status" value="1"/>
</dbReference>
<dbReference type="AlphaFoldDB" id="A0A366HEC2"/>
<dbReference type="RefSeq" id="WP_113960559.1">
    <property type="nucleotide sequence ID" value="NZ_QNRR01000009.1"/>
</dbReference>
<dbReference type="EMBL" id="QNRR01000009">
    <property type="protein sequence ID" value="RBP39658.1"/>
    <property type="molecule type" value="Genomic_DNA"/>
</dbReference>
<dbReference type="PANTHER" id="PTHR43792">
    <property type="entry name" value="GNAT FAMILY, PUTATIVE (AFU_ORTHOLOGUE AFUA_3G00765)-RELATED-RELATED"/>
    <property type="match status" value="1"/>
</dbReference>
<organism evidence="2 3">
    <name type="scientific">Roseimicrobium gellanilyticum</name>
    <dbReference type="NCBI Taxonomy" id="748857"/>
    <lineage>
        <taxon>Bacteria</taxon>
        <taxon>Pseudomonadati</taxon>
        <taxon>Verrucomicrobiota</taxon>
        <taxon>Verrucomicrobiia</taxon>
        <taxon>Verrucomicrobiales</taxon>
        <taxon>Verrucomicrobiaceae</taxon>
        <taxon>Roseimicrobium</taxon>
    </lineage>
</organism>
<dbReference type="Pfam" id="PF13302">
    <property type="entry name" value="Acetyltransf_3"/>
    <property type="match status" value="1"/>
</dbReference>